<dbReference type="InterPro" id="IPR055338">
    <property type="entry name" value="YqfX-like"/>
</dbReference>
<evidence type="ECO:0008006" key="4">
    <source>
        <dbReference type="Google" id="ProtNLM"/>
    </source>
</evidence>
<sequence>MRTEETGTDRSGMAWAGWLGIILGIIGLFFLPVWMGIAAIILGIVALNSPSRGLGWAAIILGVIDLLLVFVVGGELW</sequence>
<protein>
    <recommendedName>
        <fullName evidence="4">DUF4190 domain-containing protein</fullName>
    </recommendedName>
</protein>
<dbReference type="Proteomes" id="UP000188184">
    <property type="component" value="Chromosome"/>
</dbReference>
<evidence type="ECO:0000313" key="3">
    <source>
        <dbReference type="Proteomes" id="UP000188184"/>
    </source>
</evidence>
<dbReference type="KEGG" id="pmar:B0X71_17205"/>
<keyword evidence="1" id="KW-1133">Transmembrane helix</keyword>
<keyword evidence="1" id="KW-0472">Membrane</keyword>
<accession>A0A1Q2L2L5</accession>
<reference evidence="2 3" key="1">
    <citation type="submission" date="2017-02" db="EMBL/GenBank/DDBJ databases">
        <title>The complete genomic sequence of a novel cold adapted crude oil-degrading bacterium Planococcus qaidamina Y42.</title>
        <authorList>
            <person name="Yang R."/>
        </authorList>
    </citation>
    <scope>NUCLEOTIDE SEQUENCE [LARGE SCALE GENOMIC DNA]</scope>
    <source>
        <strain evidence="2 3">Y42</strain>
    </source>
</reference>
<feature type="transmembrane region" description="Helical" evidence="1">
    <location>
        <begin position="54"/>
        <end position="73"/>
    </location>
</feature>
<proteinExistence type="predicted"/>
<organism evidence="2 3">
    <name type="scientific">Planococcus lenghuensis</name>
    <dbReference type="NCBI Taxonomy" id="2213202"/>
    <lineage>
        <taxon>Bacteria</taxon>
        <taxon>Bacillati</taxon>
        <taxon>Bacillota</taxon>
        <taxon>Bacilli</taxon>
        <taxon>Bacillales</taxon>
        <taxon>Caryophanaceae</taxon>
        <taxon>Planococcus</taxon>
    </lineage>
</organism>
<keyword evidence="3" id="KW-1185">Reference proteome</keyword>
<dbReference type="PANTHER" id="PTHR40040:SF1">
    <property type="entry name" value="MEMBRANE PROTEIN"/>
    <property type="match status" value="1"/>
</dbReference>
<dbReference type="EMBL" id="CP019640">
    <property type="protein sequence ID" value="AQQ54669.1"/>
    <property type="molecule type" value="Genomic_DNA"/>
</dbReference>
<keyword evidence="1" id="KW-0812">Transmembrane</keyword>
<dbReference type="RefSeq" id="WP_077590567.1">
    <property type="nucleotide sequence ID" value="NZ_CP019640.1"/>
</dbReference>
<gene>
    <name evidence="2" type="ORF">B0X71_17205</name>
</gene>
<feature type="transmembrane region" description="Helical" evidence="1">
    <location>
        <begin position="15"/>
        <end position="47"/>
    </location>
</feature>
<evidence type="ECO:0000313" key="2">
    <source>
        <dbReference type="EMBL" id="AQQ54669.1"/>
    </source>
</evidence>
<dbReference type="PANTHER" id="PTHR40040">
    <property type="entry name" value="SMALL HYDROPHOBIC PROTEIN-RELATED"/>
    <property type="match status" value="1"/>
</dbReference>
<evidence type="ECO:0000256" key="1">
    <source>
        <dbReference type="SAM" id="Phobius"/>
    </source>
</evidence>
<name>A0A1Q2L2L5_9BACL</name>
<dbReference type="AlphaFoldDB" id="A0A1Q2L2L5"/>